<keyword evidence="2" id="KW-1185">Reference proteome</keyword>
<accession>A0A1J1LMC5</accession>
<gene>
    <name evidence="1" type="ORF">PL9214500339</name>
</gene>
<proteinExistence type="predicted"/>
<evidence type="ECO:0008006" key="3">
    <source>
        <dbReference type="Google" id="ProtNLM"/>
    </source>
</evidence>
<dbReference type="Proteomes" id="UP000184315">
    <property type="component" value="Unassembled WGS sequence"/>
</dbReference>
<evidence type="ECO:0000313" key="2">
    <source>
        <dbReference type="Proteomes" id="UP000184315"/>
    </source>
</evidence>
<dbReference type="RefSeq" id="WP_245824262.1">
    <property type="nucleotide sequence ID" value="NZ_LN889802.1"/>
</dbReference>
<evidence type="ECO:0000313" key="1">
    <source>
        <dbReference type="EMBL" id="CUR33092.1"/>
    </source>
</evidence>
<dbReference type="STRING" id="671072.PL9214500339"/>
<reference evidence="2" key="1">
    <citation type="submission" date="2015-10" db="EMBL/GenBank/DDBJ databases">
        <authorList>
            <person name="Regsiter A."/>
            <person name="william w."/>
        </authorList>
    </citation>
    <scope>NUCLEOTIDE SEQUENCE [LARGE SCALE GENOMIC DNA]</scope>
</reference>
<name>A0A1J1LMC5_9CYAN</name>
<sequence length="173" mass="19933">MFTVSEQNPEVQNPELMSQEYPSDRAVFDVLIDFMNLDGWVYREIEHRRVLALGVEGKNGRFDCYTVVREAERQIAVYSICPVKVPDYKRYNMAAFITMLNYGTVVGNFELNFHDGEVRYKTSLDAEDAALTPAFIKHLIYTSITTMDDYLPGILSVIYGNISPEEAFQRTQY</sequence>
<dbReference type="AlphaFoldDB" id="A0A1J1LMC5"/>
<protein>
    <recommendedName>
        <fullName evidence="3">YbjN domain-containing protein</fullName>
    </recommendedName>
</protein>
<organism evidence="1 2">
    <name type="scientific">Planktothrix tepida PCC 9214</name>
    <dbReference type="NCBI Taxonomy" id="671072"/>
    <lineage>
        <taxon>Bacteria</taxon>
        <taxon>Bacillati</taxon>
        <taxon>Cyanobacteriota</taxon>
        <taxon>Cyanophyceae</taxon>
        <taxon>Oscillatoriophycideae</taxon>
        <taxon>Oscillatoriales</taxon>
        <taxon>Microcoleaceae</taxon>
        <taxon>Planktothrix</taxon>
    </lineage>
</organism>
<dbReference type="EMBL" id="CZDF01000156">
    <property type="protein sequence ID" value="CUR33092.1"/>
    <property type="molecule type" value="Genomic_DNA"/>
</dbReference>
<dbReference type="InterPro" id="IPR019660">
    <property type="entry name" value="Put_sensory_transdc_reg_YbjN"/>
</dbReference>
<dbReference type="Pfam" id="PF10722">
    <property type="entry name" value="YbjN"/>
    <property type="match status" value="1"/>
</dbReference>